<accession>A0ABT3QHH4</accession>
<keyword evidence="2" id="KW-1185">Reference proteome</keyword>
<evidence type="ECO:0000313" key="2">
    <source>
        <dbReference type="Proteomes" id="UP001301152"/>
    </source>
</evidence>
<comment type="caution">
    <text evidence="1">The sequence shown here is derived from an EMBL/GenBank/DDBJ whole genome shotgun (WGS) entry which is preliminary data.</text>
</comment>
<protein>
    <submittedName>
        <fullName evidence="1">Uncharacterized protein</fullName>
    </submittedName>
</protein>
<dbReference type="EMBL" id="JAPIUZ010000011">
    <property type="protein sequence ID" value="MCX2564736.1"/>
    <property type="molecule type" value="Genomic_DNA"/>
</dbReference>
<sequence length="104" mass="11736">FQIRLENKEAPNAEPALGTLAHCARDDNVTQHKSFSEHSRSHRGTSAYAFFYDVADPLCVAEKRTWAHDPHPMRQLPSCQSRRFDILPMPTAGSAPLMTGRYQP</sequence>
<dbReference type="RefSeq" id="WP_265793359.1">
    <property type="nucleotide sequence ID" value="NZ_JAPIUZ010000011.1"/>
</dbReference>
<name>A0ABT3QHH4_9PROT</name>
<gene>
    <name evidence="1" type="ORF">OQ497_12390</name>
</gene>
<feature type="non-terminal residue" evidence="1">
    <location>
        <position position="1"/>
    </location>
</feature>
<evidence type="ECO:0000313" key="1">
    <source>
        <dbReference type="EMBL" id="MCX2564736.1"/>
    </source>
</evidence>
<organism evidence="1 2">
    <name type="scientific">Acetobacter thailandicus</name>
    <dbReference type="NCBI Taxonomy" id="1502842"/>
    <lineage>
        <taxon>Bacteria</taxon>
        <taxon>Pseudomonadati</taxon>
        <taxon>Pseudomonadota</taxon>
        <taxon>Alphaproteobacteria</taxon>
        <taxon>Acetobacterales</taxon>
        <taxon>Acetobacteraceae</taxon>
        <taxon>Acetobacter</taxon>
    </lineage>
</organism>
<proteinExistence type="predicted"/>
<reference evidence="1 2" key="1">
    <citation type="submission" date="2022-11" db="EMBL/GenBank/DDBJ databases">
        <title>Genome sequencing of Acetobacter type strain.</title>
        <authorList>
            <person name="Heo J."/>
            <person name="Lee D."/>
            <person name="Han B.-H."/>
            <person name="Hong S.-B."/>
            <person name="Kwon S.-W."/>
        </authorList>
    </citation>
    <scope>NUCLEOTIDE SEQUENCE [LARGE SCALE GENOMIC DNA]</scope>
    <source>
        <strain evidence="1 2">KACC 21253</strain>
    </source>
</reference>
<dbReference type="Proteomes" id="UP001301152">
    <property type="component" value="Unassembled WGS sequence"/>
</dbReference>